<comment type="caution">
    <text evidence="2">The sequence shown here is derived from an EMBL/GenBank/DDBJ whole genome shotgun (WGS) entry which is preliminary data.</text>
</comment>
<accession>A0AAW9JVR7</accession>
<evidence type="ECO:0000313" key="2">
    <source>
        <dbReference type="EMBL" id="MDZ5758719.1"/>
    </source>
</evidence>
<organism evidence="2 3">
    <name type="scientific">Carnobacterium maltaromaticum</name>
    <name type="common">Carnobacterium piscicola</name>
    <dbReference type="NCBI Taxonomy" id="2751"/>
    <lineage>
        <taxon>Bacteria</taxon>
        <taxon>Bacillati</taxon>
        <taxon>Bacillota</taxon>
        <taxon>Bacilli</taxon>
        <taxon>Lactobacillales</taxon>
        <taxon>Carnobacteriaceae</taxon>
        <taxon>Carnobacterium</taxon>
    </lineage>
</organism>
<proteinExistence type="predicted"/>
<protein>
    <submittedName>
        <fullName evidence="2">AAA family ATPase</fullName>
    </submittedName>
</protein>
<evidence type="ECO:0000256" key="1">
    <source>
        <dbReference type="SAM" id="MobiDB-lite"/>
    </source>
</evidence>
<sequence length="312" mass="34859">MSILPPNKPQTPKDTPRNFFIWGPTMGGKSFLASQFPNALVFNTDGNAEANTIPSVQLRNLKDKNGRITRSVIEQLDKLLTALQTEKHSYETVILDVIDDIIVMIEQYICDKEGVETLGDIGYGKGYAAFTNIFQQLVIELKALPMNVIYISRNASKMEGQTEIEIPSLKEKHQNMVNGNCDLSIQCKKVGKNYIRVVKARRKDYERAQVDDKKILKILDTITGVFGKSVKTTKKQQDEIVKELEKREDVLAVANEEKVEPDEVSKNANESAASDPVVNESKPKKTKAPINKVESNKPAVTGTASKRIKPKI</sequence>
<dbReference type="Pfam" id="PF13479">
    <property type="entry name" value="AAA_24"/>
    <property type="match status" value="1"/>
</dbReference>
<name>A0AAW9JVR7_CARML</name>
<dbReference type="Proteomes" id="UP001290462">
    <property type="component" value="Unassembled WGS sequence"/>
</dbReference>
<dbReference type="RefSeq" id="WP_322808886.1">
    <property type="nucleotide sequence ID" value="NZ_JAVBVO010000003.1"/>
</dbReference>
<feature type="region of interest" description="Disordered" evidence="1">
    <location>
        <begin position="252"/>
        <end position="312"/>
    </location>
</feature>
<dbReference type="EMBL" id="JAVBVO010000003">
    <property type="protein sequence ID" value="MDZ5758719.1"/>
    <property type="molecule type" value="Genomic_DNA"/>
</dbReference>
<dbReference type="AlphaFoldDB" id="A0AAW9JVR7"/>
<evidence type="ECO:0000313" key="3">
    <source>
        <dbReference type="Proteomes" id="UP001290462"/>
    </source>
</evidence>
<feature type="compositionally biased region" description="Basic and acidic residues" evidence="1">
    <location>
        <begin position="252"/>
        <end position="265"/>
    </location>
</feature>
<gene>
    <name evidence="2" type="ORF">RAK27_08645</name>
</gene>
<reference evidence="2" key="1">
    <citation type="submission" date="2023-08" db="EMBL/GenBank/DDBJ databases">
        <title>Genomic characterization of piscicolin 126 produced by Carnobacterium maltaromaticum CM22 strain isolated from salmon (Salmo salar).</title>
        <authorList>
            <person name="Gonzalez-Gragera E."/>
            <person name="Garcia-Lopez J.D."/>
            <person name="Teso-Perez C."/>
            <person name="Gimenez-Hernandez I."/>
            <person name="Peralta-Sanchez J.M."/>
            <person name="Valdivia E."/>
            <person name="Montalban-Lopez M."/>
            <person name="Martin-Platero A.M."/>
            <person name="Banos A."/>
            <person name="Martinez-Bueno M."/>
        </authorList>
    </citation>
    <scope>NUCLEOTIDE SEQUENCE</scope>
    <source>
        <strain evidence="2">CM22</strain>
    </source>
</reference>